<keyword evidence="7" id="KW-1005">Bacterial flagellum biogenesis</keyword>
<dbReference type="Gene3D" id="1.10.287.1700">
    <property type="match status" value="1"/>
</dbReference>
<name>A0A1I5RLC6_9FIRM</name>
<proteinExistence type="inferred from homology"/>
<dbReference type="RefSeq" id="WP_025746588.1">
    <property type="nucleotide sequence ID" value="NZ_FOXR01000001.1"/>
</dbReference>
<dbReference type="InterPro" id="IPR053716">
    <property type="entry name" value="Flag_assembly_chemotaxis_eff"/>
</dbReference>
<evidence type="ECO:0000256" key="3">
    <source>
        <dbReference type="ARBA" id="ARBA00020392"/>
    </source>
</evidence>
<reference evidence="12 13" key="1">
    <citation type="submission" date="2016-10" db="EMBL/GenBank/DDBJ databases">
        <authorList>
            <person name="de Groot N.N."/>
        </authorList>
    </citation>
    <scope>NUCLEOTIDE SEQUENCE [LARGE SCALE GENOMIC DNA]</scope>
    <source>
        <strain evidence="12 13">DSM 20678</strain>
    </source>
</reference>
<dbReference type="GO" id="GO:0015031">
    <property type="term" value="P:protein transport"/>
    <property type="evidence" value="ECO:0007669"/>
    <property type="project" value="UniProtKB-KW"/>
</dbReference>
<keyword evidence="4" id="KW-0813">Transport</keyword>
<dbReference type="EMBL" id="FOXR01000001">
    <property type="protein sequence ID" value="SFP59368.1"/>
    <property type="molecule type" value="Genomic_DNA"/>
</dbReference>
<evidence type="ECO:0000256" key="5">
    <source>
        <dbReference type="ARBA" id="ARBA00022475"/>
    </source>
</evidence>
<gene>
    <name evidence="12" type="ORF">SAMN05444406_10134</name>
</gene>
<comment type="subcellular location">
    <subcellularLocation>
        <location evidence="1">Cell membrane</location>
        <topology evidence="1">Peripheral membrane protein</topology>
        <orientation evidence="1">Cytoplasmic side</orientation>
    </subcellularLocation>
</comment>
<dbReference type="GO" id="GO:0044781">
    <property type="term" value="P:bacterial-type flagellum organization"/>
    <property type="evidence" value="ECO:0007669"/>
    <property type="project" value="UniProtKB-KW"/>
</dbReference>
<protein>
    <recommendedName>
        <fullName evidence="3">Flagellar FliJ protein</fullName>
    </recommendedName>
</protein>
<dbReference type="GO" id="GO:0005886">
    <property type="term" value="C:plasma membrane"/>
    <property type="evidence" value="ECO:0007669"/>
    <property type="project" value="UniProtKB-SubCell"/>
</dbReference>
<dbReference type="Pfam" id="PF02050">
    <property type="entry name" value="FliJ"/>
    <property type="match status" value="1"/>
</dbReference>
<evidence type="ECO:0000256" key="2">
    <source>
        <dbReference type="ARBA" id="ARBA00010004"/>
    </source>
</evidence>
<keyword evidence="13" id="KW-1185">Reference proteome</keyword>
<dbReference type="InterPro" id="IPR012823">
    <property type="entry name" value="Flagell_FliJ"/>
</dbReference>
<keyword evidence="11" id="KW-0175">Coiled coil</keyword>
<evidence type="ECO:0000256" key="11">
    <source>
        <dbReference type="SAM" id="Coils"/>
    </source>
</evidence>
<dbReference type="AlphaFoldDB" id="A0A1I5RLC6"/>
<dbReference type="GO" id="GO:0071973">
    <property type="term" value="P:bacterial-type flagellum-dependent cell motility"/>
    <property type="evidence" value="ECO:0007669"/>
    <property type="project" value="InterPro"/>
</dbReference>
<accession>A0A1I5RLC6</accession>
<keyword evidence="12" id="KW-0282">Flagellum</keyword>
<dbReference type="GO" id="GO:0009288">
    <property type="term" value="C:bacterial-type flagellum"/>
    <property type="evidence" value="ECO:0007669"/>
    <property type="project" value="InterPro"/>
</dbReference>
<dbReference type="STRING" id="937334.SAMN05444406_10134"/>
<feature type="coiled-coil region" evidence="11">
    <location>
        <begin position="12"/>
        <end position="39"/>
    </location>
</feature>
<evidence type="ECO:0000256" key="6">
    <source>
        <dbReference type="ARBA" id="ARBA00022500"/>
    </source>
</evidence>
<sequence length="154" mass="18030">MAKFKFSLDILLKVNKLKKRQVEAEYAKAQKELDKQLSILSGLLDEYQELTANMGHLAAKGTTVNDIRLYSSYFHMLQRRIKYQEQVVAQATKYLDDIKARLTGLIREVNVLSEMKERQYYAYRVEMERRHQKVVDEYAGYKIYRQGGLLNGGI</sequence>
<keyword evidence="12" id="KW-0966">Cell projection</keyword>
<keyword evidence="10" id="KW-1006">Bacterial flagellum protein export</keyword>
<keyword evidence="12" id="KW-0969">Cilium</keyword>
<evidence type="ECO:0000313" key="13">
    <source>
        <dbReference type="Proteomes" id="UP000198577"/>
    </source>
</evidence>
<dbReference type="Proteomes" id="UP000198577">
    <property type="component" value="Unassembled WGS sequence"/>
</dbReference>
<comment type="similarity">
    <text evidence="2">Belongs to the FliJ family.</text>
</comment>
<keyword evidence="6" id="KW-0145">Chemotaxis</keyword>
<evidence type="ECO:0000256" key="8">
    <source>
        <dbReference type="ARBA" id="ARBA00022927"/>
    </source>
</evidence>
<keyword evidence="5" id="KW-1003">Cell membrane</keyword>
<evidence type="ECO:0000256" key="7">
    <source>
        <dbReference type="ARBA" id="ARBA00022795"/>
    </source>
</evidence>
<evidence type="ECO:0000256" key="1">
    <source>
        <dbReference type="ARBA" id="ARBA00004413"/>
    </source>
</evidence>
<evidence type="ECO:0000256" key="4">
    <source>
        <dbReference type="ARBA" id="ARBA00022448"/>
    </source>
</evidence>
<evidence type="ECO:0000256" key="10">
    <source>
        <dbReference type="ARBA" id="ARBA00023225"/>
    </source>
</evidence>
<evidence type="ECO:0000256" key="9">
    <source>
        <dbReference type="ARBA" id="ARBA00023136"/>
    </source>
</evidence>
<keyword evidence="9" id="KW-0472">Membrane</keyword>
<dbReference type="NCBIfam" id="TIGR02473">
    <property type="entry name" value="flagell_FliJ"/>
    <property type="match status" value="1"/>
</dbReference>
<dbReference type="OrthoDB" id="1707704at2"/>
<dbReference type="GO" id="GO:0006935">
    <property type="term" value="P:chemotaxis"/>
    <property type="evidence" value="ECO:0007669"/>
    <property type="project" value="UniProtKB-KW"/>
</dbReference>
<keyword evidence="8" id="KW-0653">Protein transport</keyword>
<evidence type="ECO:0000313" key="12">
    <source>
        <dbReference type="EMBL" id="SFP59368.1"/>
    </source>
</evidence>
<organism evidence="12 13">
    <name type="scientific">Caldicoprobacter faecalis</name>
    <dbReference type="NCBI Taxonomy" id="937334"/>
    <lineage>
        <taxon>Bacteria</taxon>
        <taxon>Bacillati</taxon>
        <taxon>Bacillota</taxon>
        <taxon>Clostridia</taxon>
        <taxon>Caldicoprobacterales</taxon>
        <taxon>Caldicoprobacteraceae</taxon>
        <taxon>Caldicoprobacter</taxon>
    </lineage>
</organism>